<dbReference type="InterPro" id="IPR036388">
    <property type="entry name" value="WH-like_DNA-bd_sf"/>
</dbReference>
<proteinExistence type="inferred from homology"/>
<dbReference type="PANTHER" id="PTHR30126:SF39">
    <property type="entry name" value="HTH-TYPE TRANSCRIPTIONAL REGULATOR CYSL"/>
    <property type="match status" value="1"/>
</dbReference>
<sequence>MPRETVSVPDLDVFIGVVEAGSFTAAAQALHIAAPSVSVRMAALERKLGVDLFERTPRGTTLTAAGRRFDSYARRCLMLLAEAHTAVRRPGQERLVLAIPASLAIVLADGLLAELGRHGIGGNFRILHSDQVITSLLDGTADAGFVINRPLPSDLTVAHRMRARLMTVAAPDHALAARLRLSIDDLVSSPVVVYRWTSDAASLADLLEHGRGTEQSPVHLLGLPSAAVELARHHGYVAVVPEYATAAAVRAGELVELPLRLPWQELDVQFAHRAGFADDPALPVLTTRLLALTEQITVPNSEDRGRHRSPDGGRTEARAYRDRHQQAT</sequence>
<evidence type="ECO:0000256" key="1">
    <source>
        <dbReference type="ARBA" id="ARBA00009437"/>
    </source>
</evidence>
<feature type="domain" description="HTH lysR-type" evidence="6">
    <location>
        <begin position="6"/>
        <end position="63"/>
    </location>
</feature>
<dbReference type="EMBL" id="JAGSOV010000070">
    <property type="protein sequence ID" value="MCO1659760.1"/>
    <property type="molecule type" value="Genomic_DNA"/>
</dbReference>
<dbReference type="RefSeq" id="WP_252444738.1">
    <property type="nucleotide sequence ID" value="NZ_JAGSOV010000070.1"/>
</dbReference>
<comment type="similarity">
    <text evidence="1">Belongs to the LysR transcriptional regulatory family.</text>
</comment>
<dbReference type="PRINTS" id="PR00039">
    <property type="entry name" value="HTHLYSR"/>
</dbReference>
<dbReference type="PROSITE" id="PS50931">
    <property type="entry name" value="HTH_LYSR"/>
    <property type="match status" value="1"/>
</dbReference>
<feature type="compositionally biased region" description="Basic and acidic residues" evidence="5">
    <location>
        <begin position="301"/>
        <end position="328"/>
    </location>
</feature>
<dbReference type="SUPFAM" id="SSF53850">
    <property type="entry name" value="Periplasmic binding protein-like II"/>
    <property type="match status" value="1"/>
</dbReference>
<name>A0ABT1A9P4_9PSEU</name>
<dbReference type="Proteomes" id="UP001165283">
    <property type="component" value="Unassembled WGS sequence"/>
</dbReference>
<dbReference type="InterPro" id="IPR000847">
    <property type="entry name" value="LysR_HTH_N"/>
</dbReference>
<gene>
    <name evidence="7" type="ORF">KDL28_32290</name>
</gene>
<keyword evidence="3" id="KW-0238">DNA-binding</keyword>
<protein>
    <submittedName>
        <fullName evidence="7">LysR family transcriptional regulator</fullName>
    </submittedName>
</protein>
<evidence type="ECO:0000259" key="6">
    <source>
        <dbReference type="PROSITE" id="PS50931"/>
    </source>
</evidence>
<keyword evidence="8" id="KW-1185">Reference proteome</keyword>
<keyword evidence="2" id="KW-0805">Transcription regulation</keyword>
<dbReference type="Pfam" id="PF03466">
    <property type="entry name" value="LysR_substrate"/>
    <property type="match status" value="1"/>
</dbReference>
<evidence type="ECO:0000256" key="4">
    <source>
        <dbReference type="ARBA" id="ARBA00023163"/>
    </source>
</evidence>
<reference evidence="7" key="1">
    <citation type="submission" date="2021-04" db="EMBL/GenBank/DDBJ databases">
        <title>Pseudonocardia sp. nov., isolated from sandy soil of mangrove forest.</title>
        <authorList>
            <person name="Zan Z."/>
            <person name="Huang R."/>
            <person name="Liu W."/>
        </authorList>
    </citation>
    <scope>NUCLEOTIDE SEQUENCE</scope>
    <source>
        <strain evidence="7">S2-4</strain>
    </source>
</reference>
<dbReference type="SUPFAM" id="SSF46785">
    <property type="entry name" value="Winged helix' DNA-binding domain"/>
    <property type="match status" value="1"/>
</dbReference>
<dbReference type="Pfam" id="PF00126">
    <property type="entry name" value="HTH_1"/>
    <property type="match status" value="1"/>
</dbReference>
<dbReference type="InterPro" id="IPR005119">
    <property type="entry name" value="LysR_subst-bd"/>
</dbReference>
<dbReference type="Gene3D" id="3.40.190.290">
    <property type="match status" value="1"/>
</dbReference>
<dbReference type="Gene3D" id="1.10.10.10">
    <property type="entry name" value="Winged helix-like DNA-binding domain superfamily/Winged helix DNA-binding domain"/>
    <property type="match status" value="1"/>
</dbReference>
<dbReference type="InterPro" id="IPR036390">
    <property type="entry name" value="WH_DNA-bd_sf"/>
</dbReference>
<evidence type="ECO:0000256" key="3">
    <source>
        <dbReference type="ARBA" id="ARBA00023125"/>
    </source>
</evidence>
<comment type="caution">
    <text evidence="7">The sequence shown here is derived from an EMBL/GenBank/DDBJ whole genome shotgun (WGS) entry which is preliminary data.</text>
</comment>
<evidence type="ECO:0000313" key="7">
    <source>
        <dbReference type="EMBL" id="MCO1659760.1"/>
    </source>
</evidence>
<feature type="region of interest" description="Disordered" evidence="5">
    <location>
        <begin position="296"/>
        <end position="328"/>
    </location>
</feature>
<dbReference type="PANTHER" id="PTHR30126">
    <property type="entry name" value="HTH-TYPE TRANSCRIPTIONAL REGULATOR"/>
    <property type="match status" value="1"/>
</dbReference>
<organism evidence="7 8">
    <name type="scientific">Pseudonocardia humida</name>
    <dbReference type="NCBI Taxonomy" id="2800819"/>
    <lineage>
        <taxon>Bacteria</taxon>
        <taxon>Bacillati</taxon>
        <taxon>Actinomycetota</taxon>
        <taxon>Actinomycetes</taxon>
        <taxon>Pseudonocardiales</taxon>
        <taxon>Pseudonocardiaceae</taxon>
        <taxon>Pseudonocardia</taxon>
    </lineage>
</organism>
<accession>A0ABT1A9P4</accession>
<evidence type="ECO:0000256" key="5">
    <source>
        <dbReference type="SAM" id="MobiDB-lite"/>
    </source>
</evidence>
<evidence type="ECO:0000313" key="8">
    <source>
        <dbReference type="Proteomes" id="UP001165283"/>
    </source>
</evidence>
<keyword evidence="4" id="KW-0804">Transcription</keyword>
<evidence type="ECO:0000256" key="2">
    <source>
        <dbReference type="ARBA" id="ARBA00023015"/>
    </source>
</evidence>